<feature type="transmembrane region" description="Helical" evidence="10">
    <location>
        <begin position="81"/>
        <end position="101"/>
    </location>
</feature>
<dbReference type="InterPro" id="IPR020846">
    <property type="entry name" value="MFS_dom"/>
</dbReference>
<dbReference type="Proteomes" id="UP000186817">
    <property type="component" value="Unassembled WGS sequence"/>
</dbReference>
<dbReference type="AlphaFoldDB" id="A0A1Q9C798"/>
<dbReference type="InterPro" id="IPR011701">
    <property type="entry name" value="MFS"/>
</dbReference>
<feature type="transmembrane region" description="Helical" evidence="10">
    <location>
        <begin position="272"/>
        <end position="294"/>
    </location>
</feature>
<evidence type="ECO:0000256" key="8">
    <source>
        <dbReference type="ARBA" id="ARBA00048201"/>
    </source>
</evidence>
<dbReference type="PANTHER" id="PTHR11947:SF3">
    <property type="entry name" value="[PYRUVATE DEHYDROGENASE (ACETYL-TRANSFERRING)] KINASE, MITOCHONDRIAL"/>
    <property type="match status" value="1"/>
</dbReference>
<keyword evidence="7 9" id="KW-0496">Mitochondrion</keyword>
<dbReference type="Pfam" id="PF02518">
    <property type="entry name" value="HATPase_c"/>
    <property type="match status" value="1"/>
</dbReference>
<dbReference type="InterPro" id="IPR036890">
    <property type="entry name" value="HATPase_C_sf"/>
</dbReference>
<dbReference type="Gene3D" id="1.20.1250.20">
    <property type="entry name" value="MFS general substrate transporter like domains"/>
    <property type="match status" value="2"/>
</dbReference>
<proteinExistence type="inferred from homology"/>
<dbReference type="Gene3D" id="3.30.565.10">
    <property type="entry name" value="Histidine kinase-like ATPase, C-terminal domain"/>
    <property type="match status" value="1"/>
</dbReference>
<keyword evidence="10" id="KW-0812">Transmembrane</keyword>
<keyword evidence="10" id="KW-0472">Membrane</keyword>
<evidence type="ECO:0000256" key="2">
    <source>
        <dbReference type="ARBA" id="ARBA00006155"/>
    </source>
</evidence>
<dbReference type="SUPFAM" id="SSF103473">
    <property type="entry name" value="MFS general substrate transporter"/>
    <property type="match status" value="1"/>
</dbReference>
<comment type="subcellular location">
    <subcellularLocation>
        <location evidence="1">Membrane</location>
        <topology evidence="1">Multi-pass membrane protein</topology>
    </subcellularLocation>
    <subcellularLocation>
        <location evidence="9">Mitochondrion matrix</location>
    </subcellularLocation>
</comment>
<evidence type="ECO:0000259" key="11">
    <source>
        <dbReference type="PROSITE" id="PS50109"/>
    </source>
</evidence>
<evidence type="ECO:0000256" key="9">
    <source>
        <dbReference type="RuleBase" id="RU366032"/>
    </source>
</evidence>
<comment type="similarity">
    <text evidence="2 9">Belongs to the PDK/BCKDK protein kinase family.</text>
</comment>
<evidence type="ECO:0000256" key="7">
    <source>
        <dbReference type="ARBA" id="ARBA00023128"/>
    </source>
</evidence>
<evidence type="ECO:0000256" key="5">
    <source>
        <dbReference type="ARBA" id="ARBA00022777"/>
    </source>
</evidence>
<dbReference type="EMBL" id="LSRX01001561">
    <property type="protein sequence ID" value="OLP78796.1"/>
    <property type="molecule type" value="Genomic_DNA"/>
</dbReference>
<evidence type="ECO:0000313" key="13">
    <source>
        <dbReference type="EMBL" id="OLP78796.1"/>
    </source>
</evidence>
<feature type="transmembrane region" description="Helical" evidence="10">
    <location>
        <begin position="113"/>
        <end position="136"/>
    </location>
</feature>
<dbReference type="SUPFAM" id="SSF69012">
    <property type="entry name" value="alpha-ketoacid dehydrogenase kinase, N-terminal domain"/>
    <property type="match status" value="1"/>
</dbReference>
<evidence type="ECO:0000256" key="6">
    <source>
        <dbReference type="ARBA" id="ARBA00022840"/>
    </source>
</evidence>
<evidence type="ECO:0000259" key="12">
    <source>
        <dbReference type="PROSITE" id="PS50850"/>
    </source>
</evidence>
<dbReference type="InterPro" id="IPR036784">
    <property type="entry name" value="AK/P_DHK_N_sf"/>
</dbReference>
<reference evidence="13 14" key="1">
    <citation type="submission" date="2016-02" db="EMBL/GenBank/DDBJ databases">
        <title>Genome analysis of coral dinoflagellate symbionts highlights evolutionary adaptations to a symbiotic lifestyle.</title>
        <authorList>
            <person name="Aranda M."/>
            <person name="Li Y."/>
            <person name="Liew Y.J."/>
            <person name="Baumgarten S."/>
            <person name="Simakov O."/>
            <person name="Wilson M."/>
            <person name="Piel J."/>
            <person name="Ashoor H."/>
            <person name="Bougouffa S."/>
            <person name="Bajic V.B."/>
            <person name="Ryu T."/>
            <person name="Ravasi T."/>
            <person name="Bayer T."/>
            <person name="Micklem G."/>
            <person name="Kim H."/>
            <person name="Bhak J."/>
            <person name="Lajeunesse T.C."/>
            <person name="Voolstra C.R."/>
        </authorList>
    </citation>
    <scope>NUCLEOTIDE SEQUENCE [LARGE SCALE GENOMIC DNA]</scope>
    <source>
        <strain evidence="13 14">CCMP2467</strain>
    </source>
</reference>
<dbReference type="OrthoDB" id="3264224at2759"/>
<dbReference type="GO" id="GO:0016020">
    <property type="term" value="C:membrane"/>
    <property type="evidence" value="ECO:0007669"/>
    <property type="project" value="UniProtKB-SubCell"/>
</dbReference>
<sequence>MGTAGDLLDLVRLYWPLLLGNSLEWYEFAVYGYLAAVDVPSAMLNMFLRLLQGLCTGGEISSVSTYVVEVGSHRSLGRCTALLSVTVNLGFMLARVVIWTLQSHLGDSAMLQWGWRVPFLLALLPGSVAVAGRMCLRESGEFVREHKETDSEDDSIPGHSPWQHMQLALQSHFPAILVGIFGVCNIAVLQYGGLIWTNSFLKKHGSPTNTVMTAGVCSRLIQMSLAIFVGWLADVHGLGLVTLAGAWTLMSAGLPMFVALESDPANPVNVCITYGIMYALMASLCGSVVFMYVAELFPTSVRNLGVGISFNVGFCFFGGFAPVLAEASLDWTPHGPGLLLSAAGAVTFLSVLASVKLQEAGKVQLAHVRPVPYLGTWSHGSQNVEESLESLTGAHARMVPFQLIPVYISAHLELHETAKMHLQGLIILLYLQGSPLRLQTYGTIAKSLASLYQAVFVTDLLANKRIDLDQERLTKHKPHMLKAAGAQVLFPIVPKDLGWGTVADAPQANRPHGDANQPQEKFTVLDAAIARDREKIDDLGVQVRWVEHQSMVVNSLTKAAGSFADFTRYAVVAFLCEMPEVDKDAQMLDGATPLLAAALQGHVVAPVNVVPGSKLAAMLAFSQHLAQVKADIHKTTKDSPITPAVGADKEISGAVADLTKPHIKTVQPSYCGIALRPSTTPISSAMVFRLVALPRQLAKQAVRQCSVASEIAKYGAMKPHPQSIESVLSCKDVKQLAEFLKTEYPIRCAERIQMIEALPGWSSAPELQEVHRRHWNAFVAMRHFQSSDDLTLFTEVVDDIVNSNKDVVALMAKAMQWLSRERPEQFHAEFVDTFLDNFLLNRLGSNVLLSQYLAAVDKTRLVVGTIDPHCDVTEICRESAEEVQRICKYYTQLAPSISIETHDVTADDQSDLKFAFIPGIISYIVQEILKNSARATLHHLLSEVDVDRFPINIVVSGDHKRVMIHISDRAGGIPFDVGQHVWSYLYTTALNDVSCLAGFGVGLPISRLYANYLGGSMNLVSLPGYGTHAYVYFPRLNSEQVEVVPDKDHPWKRADNFIL</sequence>
<feature type="transmembrane region" description="Helical" evidence="10">
    <location>
        <begin position="240"/>
        <end position="260"/>
    </location>
</feature>
<dbReference type="SUPFAM" id="SSF55874">
    <property type="entry name" value="ATPase domain of HSP90 chaperone/DNA topoisomerase II/histidine kinase"/>
    <property type="match status" value="1"/>
</dbReference>
<dbReference type="GO" id="GO:0022857">
    <property type="term" value="F:transmembrane transporter activity"/>
    <property type="evidence" value="ECO:0007669"/>
    <property type="project" value="InterPro"/>
</dbReference>
<dbReference type="PROSITE" id="PS50850">
    <property type="entry name" value="MFS"/>
    <property type="match status" value="1"/>
</dbReference>
<feature type="transmembrane region" description="Helical" evidence="10">
    <location>
        <begin position="306"/>
        <end position="325"/>
    </location>
</feature>
<dbReference type="InterPro" id="IPR018955">
    <property type="entry name" value="BCDHK/PDK_N"/>
</dbReference>
<dbReference type="InterPro" id="IPR036259">
    <property type="entry name" value="MFS_trans_sf"/>
</dbReference>
<feature type="domain" description="Major facilitator superfamily (MFS) profile" evidence="12">
    <location>
        <begin position="1"/>
        <end position="362"/>
    </location>
</feature>
<accession>A0A1Q9C798</accession>
<dbReference type="InterPro" id="IPR003594">
    <property type="entry name" value="HATPase_dom"/>
</dbReference>
<keyword evidence="13" id="KW-0670">Pyruvate</keyword>
<name>A0A1Q9C798_SYMMI</name>
<dbReference type="GO" id="GO:0005524">
    <property type="term" value="F:ATP binding"/>
    <property type="evidence" value="ECO:0007669"/>
    <property type="project" value="UniProtKB-UniRule"/>
</dbReference>
<dbReference type="Pfam" id="PF07690">
    <property type="entry name" value="MFS_1"/>
    <property type="match status" value="1"/>
</dbReference>
<evidence type="ECO:0000256" key="1">
    <source>
        <dbReference type="ARBA" id="ARBA00004141"/>
    </source>
</evidence>
<keyword evidence="6 9" id="KW-0067">ATP-binding</keyword>
<keyword evidence="10" id="KW-1133">Transmembrane helix</keyword>
<evidence type="ECO:0000256" key="10">
    <source>
        <dbReference type="SAM" id="Phobius"/>
    </source>
</evidence>
<dbReference type="InterPro" id="IPR005467">
    <property type="entry name" value="His_kinase_dom"/>
</dbReference>
<feature type="transmembrane region" description="Helical" evidence="10">
    <location>
        <begin position="211"/>
        <end position="233"/>
    </location>
</feature>
<keyword evidence="5 9" id="KW-0418">Kinase</keyword>
<dbReference type="PANTHER" id="PTHR11947">
    <property type="entry name" value="PYRUVATE DEHYDROGENASE KINASE"/>
    <property type="match status" value="1"/>
</dbReference>
<dbReference type="Gene3D" id="1.20.140.20">
    <property type="entry name" value="Alpha-ketoacid/pyruvate dehydrogenase kinase, N-terminal domain"/>
    <property type="match status" value="1"/>
</dbReference>
<comment type="caution">
    <text evidence="13">The sequence shown here is derived from an EMBL/GenBank/DDBJ whole genome shotgun (WGS) entry which is preliminary data.</text>
</comment>
<evidence type="ECO:0000256" key="4">
    <source>
        <dbReference type="ARBA" id="ARBA00022741"/>
    </source>
</evidence>
<dbReference type="InterPro" id="IPR039028">
    <property type="entry name" value="BCKD/PDK"/>
</dbReference>
<dbReference type="GO" id="GO:0010906">
    <property type="term" value="P:regulation of glucose metabolic process"/>
    <property type="evidence" value="ECO:0007669"/>
    <property type="project" value="TreeGrafter"/>
</dbReference>
<dbReference type="EC" id="2.7.11.-" evidence="9"/>
<dbReference type="GO" id="GO:0004740">
    <property type="term" value="F:pyruvate dehydrogenase (acetyl-transferring) kinase activity"/>
    <property type="evidence" value="ECO:0007669"/>
    <property type="project" value="UniProtKB-EC"/>
</dbReference>
<keyword evidence="14" id="KW-1185">Reference proteome</keyword>
<gene>
    <name evidence="13" type="primary">Pdk1</name>
    <name evidence="13" type="ORF">AK812_SmicGene40996</name>
</gene>
<evidence type="ECO:0000256" key="3">
    <source>
        <dbReference type="ARBA" id="ARBA00022679"/>
    </source>
</evidence>
<comment type="catalytic activity">
    <reaction evidence="8">
        <text>L-seryl-[pyruvate dehydrogenase E1 alpha subunit] + ATP = O-phospho-L-seryl-[pyruvate dehydrogenase E1 alpha subunit] + ADP + H(+)</text>
        <dbReference type="Rhea" id="RHEA:23052"/>
        <dbReference type="Rhea" id="RHEA-COMP:13689"/>
        <dbReference type="Rhea" id="RHEA-COMP:13690"/>
        <dbReference type="ChEBI" id="CHEBI:15378"/>
        <dbReference type="ChEBI" id="CHEBI:29999"/>
        <dbReference type="ChEBI" id="CHEBI:30616"/>
        <dbReference type="ChEBI" id="CHEBI:83421"/>
        <dbReference type="ChEBI" id="CHEBI:456216"/>
        <dbReference type="EC" id="2.7.11.2"/>
    </reaction>
</comment>
<protein>
    <recommendedName>
        <fullName evidence="9">Protein-serine/threonine kinase</fullName>
        <ecNumber evidence="9">2.7.11.-</ecNumber>
    </recommendedName>
</protein>
<feature type="transmembrane region" description="Helical" evidence="10">
    <location>
        <begin position="173"/>
        <end position="191"/>
    </location>
</feature>
<keyword evidence="4 9" id="KW-0547">Nucleotide-binding</keyword>
<dbReference type="GO" id="GO:0005759">
    <property type="term" value="C:mitochondrial matrix"/>
    <property type="evidence" value="ECO:0007669"/>
    <property type="project" value="UniProtKB-SubCell"/>
</dbReference>
<keyword evidence="3 9" id="KW-0808">Transferase</keyword>
<organism evidence="13 14">
    <name type="scientific">Symbiodinium microadriaticum</name>
    <name type="common">Dinoflagellate</name>
    <name type="synonym">Zooxanthella microadriatica</name>
    <dbReference type="NCBI Taxonomy" id="2951"/>
    <lineage>
        <taxon>Eukaryota</taxon>
        <taxon>Sar</taxon>
        <taxon>Alveolata</taxon>
        <taxon>Dinophyceae</taxon>
        <taxon>Suessiales</taxon>
        <taxon>Symbiodiniaceae</taxon>
        <taxon>Symbiodinium</taxon>
    </lineage>
</organism>
<dbReference type="PROSITE" id="PS50109">
    <property type="entry name" value="HIS_KIN"/>
    <property type="match status" value="1"/>
</dbReference>
<evidence type="ECO:0000313" key="14">
    <source>
        <dbReference type="Proteomes" id="UP000186817"/>
    </source>
</evidence>
<feature type="domain" description="Histidine kinase" evidence="11">
    <location>
        <begin position="921"/>
        <end position="1037"/>
    </location>
</feature>
<dbReference type="SMART" id="SM00387">
    <property type="entry name" value="HATPase_c"/>
    <property type="match status" value="1"/>
</dbReference>
<dbReference type="Pfam" id="PF10436">
    <property type="entry name" value="BCDHK_Adom3"/>
    <property type="match status" value="1"/>
</dbReference>